<sequence length="105" mass="12180">MGPDGGWPNRTRAALSCFGSRFLGFPRRRRSSRPRRPRRKRARGEWWKKVRAEDLTVQRCDGRPLLTLRHSKQVLLPKRRGRCNGGPSFLSTAITFFLSEDGKKE</sequence>
<dbReference type="EMBL" id="CM023485">
    <property type="protein sequence ID" value="KAH6931658.1"/>
    <property type="molecule type" value="Genomic_DNA"/>
</dbReference>
<comment type="caution">
    <text evidence="1">The sequence shown here is derived from an EMBL/GenBank/DDBJ whole genome shotgun (WGS) entry which is preliminary data.</text>
</comment>
<accession>A0ACB7SA83</accession>
<dbReference type="Proteomes" id="UP000821845">
    <property type="component" value="Chromosome 5"/>
</dbReference>
<evidence type="ECO:0000313" key="2">
    <source>
        <dbReference type="Proteomes" id="UP000821845"/>
    </source>
</evidence>
<gene>
    <name evidence="1" type="ORF">HPB50_026437</name>
</gene>
<proteinExistence type="predicted"/>
<reference evidence="1" key="1">
    <citation type="submission" date="2020-05" db="EMBL/GenBank/DDBJ databases">
        <title>Large-scale comparative analyses of tick genomes elucidate their genetic diversity and vector capacities.</title>
        <authorList>
            <person name="Jia N."/>
            <person name="Wang J."/>
            <person name="Shi W."/>
            <person name="Du L."/>
            <person name="Sun Y."/>
            <person name="Zhan W."/>
            <person name="Jiang J."/>
            <person name="Wang Q."/>
            <person name="Zhang B."/>
            <person name="Ji P."/>
            <person name="Sakyi L.B."/>
            <person name="Cui X."/>
            <person name="Yuan T."/>
            <person name="Jiang B."/>
            <person name="Yang W."/>
            <person name="Lam T.T.-Y."/>
            <person name="Chang Q."/>
            <person name="Ding S."/>
            <person name="Wang X."/>
            <person name="Zhu J."/>
            <person name="Ruan X."/>
            <person name="Zhao L."/>
            <person name="Wei J."/>
            <person name="Que T."/>
            <person name="Du C."/>
            <person name="Cheng J."/>
            <person name="Dai P."/>
            <person name="Han X."/>
            <person name="Huang E."/>
            <person name="Gao Y."/>
            <person name="Liu J."/>
            <person name="Shao H."/>
            <person name="Ye R."/>
            <person name="Li L."/>
            <person name="Wei W."/>
            <person name="Wang X."/>
            <person name="Wang C."/>
            <person name="Yang T."/>
            <person name="Huo Q."/>
            <person name="Li W."/>
            <person name="Guo W."/>
            <person name="Chen H."/>
            <person name="Zhou L."/>
            <person name="Ni X."/>
            <person name="Tian J."/>
            <person name="Zhou Y."/>
            <person name="Sheng Y."/>
            <person name="Liu T."/>
            <person name="Pan Y."/>
            <person name="Xia L."/>
            <person name="Li J."/>
            <person name="Zhao F."/>
            <person name="Cao W."/>
        </authorList>
    </citation>
    <scope>NUCLEOTIDE SEQUENCE</scope>
    <source>
        <strain evidence="1">Hyas-2018</strain>
    </source>
</reference>
<protein>
    <submittedName>
        <fullName evidence="1">Uncharacterized protein</fullName>
    </submittedName>
</protein>
<evidence type="ECO:0000313" key="1">
    <source>
        <dbReference type="EMBL" id="KAH6931658.1"/>
    </source>
</evidence>
<name>A0ACB7SA83_HYAAI</name>
<organism evidence="1 2">
    <name type="scientific">Hyalomma asiaticum</name>
    <name type="common">Tick</name>
    <dbReference type="NCBI Taxonomy" id="266040"/>
    <lineage>
        <taxon>Eukaryota</taxon>
        <taxon>Metazoa</taxon>
        <taxon>Ecdysozoa</taxon>
        <taxon>Arthropoda</taxon>
        <taxon>Chelicerata</taxon>
        <taxon>Arachnida</taxon>
        <taxon>Acari</taxon>
        <taxon>Parasitiformes</taxon>
        <taxon>Ixodida</taxon>
        <taxon>Ixodoidea</taxon>
        <taxon>Ixodidae</taxon>
        <taxon>Hyalomminae</taxon>
        <taxon>Hyalomma</taxon>
    </lineage>
</organism>
<keyword evidence="2" id="KW-1185">Reference proteome</keyword>